<dbReference type="GO" id="GO:0061676">
    <property type="term" value="F:importin-alpha family protein binding"/>
    <property type="evidence" value="ECO:0007669"/>
    <property type="project" value="EnsemblFungi"/>
</dbReference>
<dbReference type="InterPro" id="IPR011989">
    <property type="entry name" value="ARM-like"/>
</dbReference>
<dbReference type="GO" id="GO:0031267">
    <property type="term" value="F:small GTPase binding"/>
    <property type="evidence" value="ECO:0007669"/>
    <property type="project" value="InterPro"/>
</dbReference>
<dbReference type="GO" id="GO:0006656">
    <property type="term" value="P:phosphatidylcholine biosynthetic process"/>
    <property type="evidence" value="ECO:0007669"/>
    <property type="project" value="EnsemblFungi"/>
</dbReference>
<keyword evidence="12" id="KW-1185">Reference proteome</keyword>
<comment type="similarity">
    <text evidence="2">Belongs to the importin beta family. Importin beta-1 subfamily.</text>
</comment>
<dbReference type="Pfam" id="PF03810">
    <property type="entry name" value="IBN_N"/>
    <property type="match status" value="1"/>
</dbReference>
<dbReference type="Pfam" id="PF25574">
    <property type="entry name" value="TPR_IMB1"/>
    <property type="match status" value="1"/>
</dbReference>
<dbReference type="GO" id="GO:0005829">
    <property type="term" value="C:cytosol"/>
    <property type="evidence" value="ECO:0007669"/>
    <property type="project" value="EnsemblFungi"/>
</dbReference>
<evidence type="ECO:0000313" key="12">
    <source>
        <dbReference type="Proteomes" id="UP000030755"/>
    </source>
</evidence>
<keyword evidence="4" id="KW-0963">Cytoplasm</keyword>
<evidence type="ECO:0000259" key="10">
    <source>
        <dbReference type="PROSITE" id="PS50166"/>
    </source>
</evidence>
<evidence type="ECO:0000313" key="11">
    <source>
        <dbReference type="EMBL" id="EPZ31586.1"/>
    </source>
</evidence>
<dbReference type="InterPro" id="IPR058584">
    <property type="entry name" value="IMB1_TNPO1-like_TPR"/>
</dbReference>
<dbReference type="Pfam" id="PF13513">
    <property type="entry name" value="HEAT_EZ"/>
    <property type="match status" value="1"/>
</dbReference>
<accession>A0A075ASC2</accession>
<evidence type="ECO:0000256" key="5">
    <source>
        <dbReference type="ARBA" id="ARBA00022737"/>
    </source>
</evidence>
<feature type="domain" description="Importin N-terminal" evidence="10">
    <location>
        <begin position="34"/>
        <end position="114"/>
    </location>
</feature>
<dbReference type="STRING" id="988480.A0A075ASC2"/>
<dbReference type="GO" id="GO:0042564">
    <property type="term" value="C:NLS-dependent protein nuclear import complex"/>
    <property type="evidence" value="ECO:0007669"/>
    <property type="project" value="EnsemblFungi"/>
</dbReference>
<comment type="subcellular location">
    <subcellularLocation>
        <location evidence="1">Cytoplasm</location>
    </subcellularLocation>
</comment>
<protein>
    <recommendedName>
        <fullName evidence="7">Importin-95</fullName>
    </recommendedName>
    <alternativeName>
        <fullName evidence="8">Karyopherin-95</fullName>
    </alternativeName>
</protein>
<dbReference type="GO" id="GO:0006607">
    <property type="term" value="P:NLS-bearing protein import into nucleus"/>
    <property type="evidence" value="ECO:0007669"/>
    <property type="project" value="EnsemblFungi"/>
</dbReference>
<keyword evidence="6" id="KW-0653">Protein transport</keyword>
<dbReference type="EMBL" id="KE561209">
    <property type="protein sequence ID" value="EPZ31586.1"/>
    <property type="molecule type" value="Genomic_DNA"/>
</dbReference>
<evidence type="ECO:0000256" key="3">
    <source>
        <dbReference type="ARBA" id="ARBA00022448"/>
    </source>
</evidence>
<name>A0A075ASC2_ROZAC</name>
<evidence type="ECO:0000256" key="1">
    <source>
        <dbReference type="ARBA" id="ARBA00004496"/>
    </source>
</evidence>
<evidence type="ECO:0000256" key="4">
    <source>
        <dbReference type="ARBA" id="ARBA00022490"/>
    </source>
</evidence>
<dbReference type="SUPFAM" id="SSF48371">
    <property type="entry name" value="ARM repeat"/>
    <property type="match status" value="1"/>
</dbReference>
<dbReference type="Proteomes" id="UP000030755">
    <property type="component" value="Unassembled WGS sequence"/>
</dbReference>
<dbReference type="GO" id="GO:0005085">
    <property type="term" value="F:guanyl-nucleotide exchange factor activity"/>
    <property type="evidence" value="ECO:0007669"/>
    <property type="project" value="EnsemblFungi"/>
</dbReference>
<dbReference type="Gene3D" id="1.25.10.10">
    <property type="entry name" value="Leucine-rich Repeat Variant"/>
    <property type="match status" value="1"/>
</dbReference>
<dbReference type="PROSITE" id="PS50077">
    <property type="entry name" value="HEAT_REPEAT"/>
    <property type="match status" value="1"/>
</dbReference>
<gene>
    <name evidence="11" type="ORF">O9G_000064</name>
</gene>
<evidence type="ECO:0000256" key="7">
    <source>
        <dbReference type="ARBA" id="ARBA00079884"/>
    </source>
</evidence>
<evidence type="ECO:0000256" key="6">
    <source>
        <dbReference type="ARBA" id="ARBA00022927"/>
    </source>
</evidence>
<dbReference type="GO" id="GO:0034399">
    <property type="term" value="C:nuclear periphery"/>
    <property type="evidence" value="ECO:0007669"/>
    <property type="project" value="EnsemblFungi"/>
</dbReference>
<dbReference type="GO" id="GO:0060188">
    <property type="term" value="P:regulation of protein desumoylation"/>
    <property type="evidence" value="ECO:0007669"/>
    <property type="project" value="EnsemblFungi"/>
</dbReference>
<proteinExistence type="inferred from homology"/>
<feature type="repeat" description="HEAT" evidence="9">
    <location>
        <begin position="415"/>
        <end position="445"/>
    </location>
</feature>
<evidence type="ECO:0000256" key="2">
    <source>
        <dbReference type="ARBA" id="ARBA00010907"/>
    </source>
</evidence>
<dbReference type="InterPro" id="IPR021133">
    <property type="entry name" value="HEAT_type_2"/>
</dbReference>
<dbReference type="PANTHER" id="PTHR10527">
    <property type="entry name" value="IMPORTIN BETA"/>
    <property type="match status" value="1"/>
</dbReference>
<dbReference type="HOGENOM" id="CLU_008296_1_0_1"/>
<dbReference type="GO" id="GO:0097718">
    <property type="term" value="F:disordered domain specific binding"/>
    <property type="evidence" value="ECO:0007669"/>
    <property type="project" value="EnsemblFungi"/>
</dbReference>
<dbReference type="GO" id="GO:0006612">
    <property type="term" value="P:protein targeting to membrane"/>
    <property type="evidence" value="ECO:0007669"/>
    <property type="project" value="EnsemblFungi"/>
</dbReference>
<dbReference type="OrthoDB" id="10263328at2759"/>
<keyword evidence="5" id="KW-0677">Repeat</keyword>
<keyword evidence="3" id="KW-0813">Transport</keyword>
<reference evidence="11 12" key="1">
    <citation type="journal article" date="2013" name="Curr. Biol.">
        <title>Shared signatures of parasitism and phylogenomics unite Cryptomycota and microsporidia.</title>
        <authorList>
            <person name="James T.Y."/>
            <person name="Pelin A."/>
            <person name="Bonen L."/>
            <person name="Ahrendt S."/>
            <person name="Sain D."/>
            <person name="Corradi N."/>
            <person name="Stajich J.E."/>
        </authorList>
    </citation>
    <scope>NUCLEOTIDE SEQUENCE [LARGE SCALE GENOMIC DNA]</scope>
    <source>
        <strain evidence="11 12">CSF55</strain>
    </source>
</reference>
<dbReference type="InterPro" id="IPR001494">
    <property type="entry name" value="Importin-beta_N"/>
</dbReference>
<dbReference type="GO" id="GO:0005635">
    <property type="term" value="C:nuclear envelope"/>
    <property type="evidence" value="ECO:0007669"/>
    <property type="project" value="EnsemblFungi"/>
</dbReference>
<dbReference type="GO" id="GO:0051292">
    <property type="term" value="P:nuclear pore complex assembly"/>
    <property type="evidence" value="ECO:0007669"/>
    <property type="project" value="EnsemblFungi"/>
</dbReference>
<organism evidence="11 12">
    <name type="scientific">Rozella allomycis (strain CSF55)</name>
    <dbReference type="NCBI Taxonomy" id="988480"/>
    <lineage>
        <taxon>Eukaryota</taxon>
        <taxon>Fungi</taxon>
        <taxon>Fungi incertae sedis</taxon>
        <taxon>Cryptomycota</taxon>
        <taxon>Cryptomycota incertae sedis</taxon>
        <taxon>Rozella</taxon>
    </lineage>
</organism>
<dbReference type="OMA" id="QQYQERW"/>
<dbReference type="FunFam" id="1.25.10.10:FF:000027">
    <property type="entry name" value="Importin subunit beta-1"/>
    <property type="match status" value="1"/>
</dbReference>
<dbReference type="AlphaFoldDB" id="A0A075ASC2"/>
<dbReference type="GO" id="GO:0044877">
    <property type="term" value="F:protein-containing complex binding"/>
    <property type="evidence" value="ECO:0007669"/>
    <property type="project" value="EnsemblFungi"/>
</dbReference>
<sequence length="862" mass="95837">MELIGCCSFAFSHPGLRHGIWATPDQHTLAREEATRALENASRENFSMYLMMLSQQLTNETSESIVRSAAGIALKNTMKAKEVERREEMINKWINLDAGVKSQIKMGALMALGAKESMVGTTAAQVVEAIANIELPRNEWSELVPTLVNYMSSPESDVNRKKATMEAIGFICEQVDSDAIKVYSNNLMTAIFQGARVEEPSSVIRKASLNALYNSLEFAEENFNHQGERDYIMKVVFEAAQSNDGEICVSAFECLVKIMQLYYEHMSGYMQAGLYKASINAMKSNNVSLALQAIEFWTTVCEVEIDLSERSFEIENFARIGSREIVPVLLILLTQQEEDADEDEWNVAMSAATCLGFLAHCVGKDLLEDNTILNFIQTYITSPDWHQKEAAVMALGTMAEGNIESPLFTDFLRNALPVLLDLMNDPSADVRDSVAWTVGEIMKNYVAFFDTAKVQSVMKCLIDHLNDKRRIATNCAFAIANLCSEYSETAETDQTNDLSPFFNPFVQIFLNLVQKQEQNDSNFKLSLHYALSCFVSASANDCSEGLVSLTNLMLEHLNFTLQHQNVSVDDSLSEVQSNILSVIDALVKRLGKKMVPVADQLMTLLLNILSCSKNTTVADDILNVIKEICGVVEGSFNRYMVALNPILLNVMGSHDDQQTLLSSVALVGDIATFLGQEFSSYCDNFMNSLWIILQDPNVERQTKTLVFGIFGDIAVSIESSFSKYFESVQNVLFHAISSIEVDVSDPDEFDYIVQMHETIMGSFSSIFRGLAQNSQCLLSSVPNILQFIHTVINDAHRPESTTKAALGLLGDMADVLGPQVASLYAEKWILDFCKFADKNSSFSSSTKSLAKYALNVIKKIQK</sequence>
<evidence type="ECO:0000256" key="9">
    <source>
        <dbReference type="PROSITE-ProRule" id="PRU00103"/>
    </source>
</evidence>
<dbReference type="PROSITE" id="PS50166">
    <property type="entry name" value="IMPORTIN_B_NT"/>
    <property type="match status" value="1"/>
</dbReference>
<evidence type="ECO:0000256" key="8">
    <source>
        <dbReference type="ARBA" id="ARBA00083566"/>
    </source>
</evidence>
<dbReference type="GO" id="GO:0061608">
    <property type="term" value="F:nuclear import signal receptor activity"/>
    <property type="evidence" value="ECO:0007669"/>
    <property type="project" value="EnsemblFungi"/>
</dbReference>
<dbReference type="InterPro" id="IPR016024">
    <property type="entry name" value="ARM-type_fold"/>
</dbReference>
<dbReference type="GO" id="GO:0046822">
    <property type="term" value="P:regulation of nucleocytoplasmic transport"/>
    <property type="evidence" value="ECO:0007669"/>
    <property type="project" value="EnsemblFungi"/>
</dbReference>
<dbReference type="InterPro" id="IPR040122">
    <property type="entry name" value="Importin_beta"/>
</dbReference>